<organism evidence="3 4">
    <name type="scientific">Acinetobacter wuhouensis</name>
    <dbReference type="NCBI Taxonomy" id="1879050"/>
    <lineage>
        <taxon>Bacteria</taxon>
        <taxon>Pseudomonadati</taxon>
        <taxon>Pseudomonadota</taxon>
        <taxon>Gammaproteobacteria</taxon>
        <taxon>Moraxellales</taxon>
        <taxon>Moraxellaceae</taxon>
        <taxon>Acinetobacter</taxon>
    </lineage>
</organism>
<dbReference type="EMBL" id="CP033133">
    <property type="protein sequence ID" value="AYO55808.1"/>
    <property type="molecule type" value="Genomic_DNA"/>
</dbReference>
<dbReference type="AlphaFoldDB" id="A0A3G2T6A7"/>
<accession>A0A3G2T6A7</accession>
<dbReference type="Proteomes" id="UP000279962">
    <property type="component" value="Chromosome"/>
</dbReference>
<protein>
    <submittedName>
        <fullName evidence="3">Type IV pilus modification protein PilV</fullName>
    </submittedName>
</protein>
<dbReference type="InterPro" id="IPR054402">
    <property type="entry name" value="Tt1218-like_dom"/>
</dbReference>
<feature type="transmembrane region" description="Helical" evidence="1">
    <location>
        <begin position="12"/>
        <end position="32"/>
    </location>
</feature>
<sequence>MMIRKNQQGVGLIEVLVALLILAVGVMGFIALQYRAIEATAESGSRIQAINLARDLAERMRVNRGAEEVYVFQLNTANTQRVFPTDCFKADCSSTDLADFDVAQIATKAREISMTANYLPCQGNKDNRRCIYVAWGETAATDGIERGNCTTGSSYEPNSTCLIMEVY</sequence>
<evidence type="ECO:0000259" key="2">
    <source>
        <dbReference type="Pfam" id="PF22150"/>
    </source>
</evidence>
<evidence type="ECO:0000256" key="1">
    <source>
        <dbReference type="SAM" id="Phobius"/>
    </source>
</evidence>
<evidence type="ECO:0000313" key="4">
    <source>
        <dbReference type="Proteomes" id="UP000279962"/>
    </source>
</evidence>
<dbReference type="Pfam" id="PF22150">
    <property type="entry name" value="Tt1218-like"/>
    <property type="match status" value="1"/>
</dbReference>
<dbReference type="NCBIfam" id="TIGR02532">
    <property type="entry name" value="IV_pilin_GFxxxE"/>
    <property type="match status" value="1"/>
</dbReference>
<dbReference type="NCBIfam" id="TIGR02523">
    <property type="entry name" value="type_IV_pilV"/>
    <property type="match status" value="1"/>
</dbReference>
<feature type="domain" description="Type IV pilin Tt1218-like" evidence="2">
    <location>
        <begin position="31"/>
        <end position="103"/>
    </location>
</feature>
<dbReference type="InterPro" id="IPR012902">
    <property type="entry name" value="N_methyl_site"/>
</dbReference>
<name>A0A3G2T6A7_9GAMM</name>
<keyword evidence="1" id="KW-0812">Transmembrane</keyword>
<proteinExistence type="predicted"/>
<keyword evidence="1" id="KW-1133">Transmembrane helix</keyword>
<reference evidence="3 4" key="1">
    <citation type="submission" date="2018-10" db="EMBL/GenBank/DDBJ databases">
        <title>The complete genome of Acinetobacter wuhouensis strain WCHAW010062.</title>
        <authorList>
            <person name="Hu Y."/>
            <person name="Long H."/>
            <person name="Feng Y."/>
            <person name="Zong Z."/>
        </authorList>
    </citation>
    <scope>NUCLEOTIDE SEQUENCE [LARGE SCALE GENOMIC DNA]</scope>
    <source>
        <strain evidence="3 4">WCHAW010062</strain>
    </source>
</reference>
<keyword evidence="1" id="KW-0472">Membrane</keyword>
<gene>
    <name evidence="3" type="primary">pilV</name>
    <name evidence="3" type="ORF">CDG68_20125</name>
</gene>
<dbReference type="InterPro" id="IPR013362">
    <property type="entry name" value="Pilus_4_PilV"/>
</dbReference>
<evidence type="ECO:0000313" key="3">
    <source>
        <dbReference type="EMBL" id="AYO55808.1"/>
    </source>
</evidence>
<dbReference type="RefSeq" id="WP_087554324.1">
    <property type="nucleotide sequence ID" value="NZ_CP033133.1"/>
</dbReference>
<dbReference type="Pfam" id="PF07963">
    <property type="entry name" value="N_methyl"/>
    <property type="match status" value="1"/>
</dbReference>